<dbReference type="Proteomes" id="UP000094757">
    <property type="component" value="Chromosome"/>
</dbReference>
<evidence type="ECO:0000313" key="7">
    <source>
        <dbReference type="Proteomes" id="UP000094757"/>
    </source>
</evidence>
<feature type="coiled-coil region" evidence="4">
    <location>
        <begin position="468"/>
        <end position="495"/>
    </location>
</feature>
<keyword evidence="4" id="KW-0175">Coiled coil</keyword>
<dbReference type="STRING" id="39950.BCB69_05240"/>
<dbReference type="RefSeq" id="WP_069177212.1">
    <property type="nucleotide sequence ID" value="NZ_CP017037.1"/>
</dbReference>
<dbReference type="PANTHER" id="PTHR32114:SF2">
    <property type="entry name" value="ABC TRANSPORTER ABCH.3"/>
    <property type="match status" value="1"/>
</dbReference>
<evidence type="ECO:0000259" key="5">
    <source>
        <dbReference type="Pfam" id="PF13476"/>
    </source>
</evidence>
<dbReference type="EMBL" id="CP017037">
    <property type="protein sequence ID" value="AOH39400.1"/>
    <property type="molecule type" value="Genomic_DNA"/>
</dbReference>
<dbReference type="Gene3D" id="3.40.50.300">
    <property type="entry name" value="P-loop containing nucleotide triphosphate hydrolases"/>
    <property type="match status" value="2"/>
</dbReference>
<comment type="similarity">
    <text evidence="1">Belongs to the SMC family. SbcC subfamily.</text>
</comment>
<evidence type="ECO:0000256" key="3">
    <source>
        <dbReference type="ARBA" id="ARBA00013368"/>
    </source>
</evidence>
<dbReference type="SUPFAM" id="SSF52540">
    <property type="entry name" value="P-loop containing nucleoside triphosphate hydrolases"/>
    <property type="match status" value="1"/>
</dbReference>
<comment type="subunit">
    <text evidence="2">Heterodimer of SbcC and SbcD.</text>
</comment>
<evidence type="ECO:0000256" key="4">
    <source>
        <dbReference type="SAM" id="Coils"/>
    </source>
</evidence>
<dbReference type="InterPro" id="IPR038729">
    <property type="entry name" value="Rad50/SbcC_AAA"/>
</dbReference>
<dbReference type="Pfam" id="PF13558">
    <property type="entry name" value="SbcC_Walker_B"/>
    <property type="match status" value="1"/>
</dbReference>
<feature type="coiled-coil region" evidence="4">
    <location>
        <begin position="384"/>
        <end position="425"/>
    </location>
</feature>
<dbReference type="AlphaFoldDB" id="A0A1B3WEL3"/>
<proteinExistence type="inferred from homology"/>
<accession>A0A1B3WEL3</accession>
<sequence length="881" mass="100540">MRPIKLTMSAFGPYADLQELDFTTLGNHMLFLICGPTGAGKSTILDAMCYALYGRTSGEMRTGESMRSSHATLERETYVEFDFCLGDKYYRVHRSPTQQAKRKRGDTDKPVEKAGKALFNEIDNKGNVIRNITTKGVEKAVEDLLGIGFDQFRQIILLPQGDFKDLLLAGSSQRQEIMQKLFGTYRYGLIEQKLKRMVLDLEHEVTGMRERIATLLTTQEFASTEALKQCIIQDAALEKEKRKKWKELEQKQKLFQESYSKVVALNDAFSRLSIAKESLSGLESKHKEMQQKTIELDKIKAAERLAPTRNALVELFKNRLDKKKAIEKGINQFEIIAKRKEEAELAFDAIQKDKEKQEEMAKKLTILTTLKPEVEKFEEITGALAKAKQEWEQAQLTYQKLDDVYKTAEEKVRLTRNIAEALAEKFTHNQASFLANTLEDGKPCPVCGSLVHPKPSAYREESITKEDVKQAKKQAVDAEQMAKEARGKHEEYRNKEFLLKKDTYVRTESLWAELHRKIPQEFKQLKVLNKKIQELDSICNSYEKQRHQIETLLNESKQEFEKQKACLQILKNDLSVLNNTYENSYSDFKKKIREEGFSDEKEQQRYNQRIPQIKELTEELTAYEADIKSAKQIIENESKRIAGEKKPDIEAWNKQRDTLDGKTKTVLSELTRLEEQYKTRKKTLEEIEKLETLGAEKEKKHAVIGGLHMVIRGTETGVNLERFVLGALLDDVTRKADVRLSVMSGGRYQLQRARGERVDARKTGGLDLEVMDSYTGKSRVASTLSGGETFLASLSLALGLADVVQEYAGGVHLDSMFIDEGFGSLDQETLDLAMKTLIAMQGQNRMIGIISHVSELEERITTRLRIEKTQRGSIAAFEIDG</sequence>
<organism evidence="6 7">
    <name type="scientific">Dialister pneumosintes</name>
    <dbReference type="NCBI Taxonomy" id="39950"/>
    <lineage>
        <taxon>Bacteria</taxon>
        <taxon>Bacillati</taxon>
        <taxon>Bacillota</taxon>
        <taxon>Negativicutes</taxon>
        <taxon>Veillonellales</taxon>
        <taxon>Veillonellaceae</taxon>
        <taxon>Dialister</taxon>
    </lineage>
</organism>
<feature type="coiled-coil region" evidence="4">
    <location>
        <begin position="525"/>
        <end position="573"/>
    </location>
</feature>
<feature type="domain" description="Rad50/SbcC-type AAA" evidence="5">
    <location>
        <begin position="5"/>
        <end position="254"/>
    </location>
</feature>
<evidence type="ECO:0000313" key="6">
    <source>
        <dbReference type="EMBL" id="AOH39400.1"/>
    </source>
</evidence>
<gene>
    <name evidence="6" type="ORF">BCB69_05240</name>
</gene>
<dbReference type="PANTHER" id="PTHR32114">
    <property type="entry name" value="ABC TRANSPORTER ABCH.3"/>
    <property type="match status" value="1"/>
</dbReference>
<feature type="coiled-coil region" evidence="4">
    <location>
        <begin position="667"/>
        <end position="700"/>
    </location>
</feature>
<name>A0A1B3WEL3_9FIRM</name>
<protein>
    <recommendedName>
        <fullName evidence="3">Nuclease SbcCD subunit C</fullName>
    </recommendedName>
</protein>
<reference evidence="7" key="1">
    <citation type="submission" date="2016-08" db="EMBL/GenBank/DDBJ databases">
        <authorList>
            <person name="Holder M.E."/>
            <person name="Ajami N.J."/>
            <person name="Petrosino J.F."/>
        </authorList>
    </citation>
    <scope>NUCLEOTIDE SEQUENCE [LARGE SCALE GENOMIC DNA]</scope>
    <source>
        <strain evidence="7">F0677</strain>
    </source>
</reference>
<dbReference type="InterPro" id="IPR027417">
    <property type="entry name" value="P-loop_NTPase"/>
</dbReference>
<dbReference type="KEGG" id="dpn:BCB69_05240"/>
<evidence type="ECO:0000256" key="1">
    <source>
        <dbReference type="ARBA" id="ARBA00006930"/>
    </source>
</evidence>
<feature type="coiled-coil region" evidence="4">
    <location>
        <begin position="272"/>
        <end position="302"/>
    </location>
</feature>
<feature type="coiled-coil region" evidence="4">
    <location>
        <begin position="613"/>
        <end position="640"/>
    </location>
</feature>
<evidence type="ECO:0000256" key="2">
    <source>
        <dbReference type="ARBA" id="ARBA00011322"/>
    </source>
</evidence>
<dbReference type="Pfam" id="PF13476">
    <property type="entry name" value="AAA_23"/>
    <property type="match status" value="1"/>
</dbReference>